<dbReference type="PRINTS" id="PR00792">
    <property type="entry name" value="PEPSIN"/>
</dbReference>
<dbReference type="SUPFAM" id="SSF50630">
    <property type="entry name" value="Acid proteases"/>
    <property type="match status" value="1"/>
</dbReference>
<dbReference type="PROSITE" id="PS00141">
    <property type="entry name" value="ASP_PROTEASE"/>
    <property type="match status" value="1"/>
</dbReference>
<evidence type="ECO:0000256" key="5">
    <source>
        <dbReference type="ARBA" id="ARBA00022801"/>
    </source>
</evidence>
<evidence type="ECO:0000256" key="3">
    <source>
        <dbReference type="ARBA" id="ARBA00022729"/>
    </source>
</evidence>
<dbReference type="OrthoDB" id="771136at2759"/>
<feature type="active site" evidence="6">
    <location>
        <position position="92"/>
    </location>
</feature>
<sequence length="757" mass="81229">MSVPGAILTLFLALFLPCVISSSGVGYVAIDFTKSKGVSYQDARVGARPAKLQKRALSQYGVLYSALDNKNVFYSVELDIGTPPQQVTVLFDTGSSDLWVSSNENPYCSNEDSSERNVNYRADLKSSLAFTAAPATTISGIPIAPTIDCAQYGTFNAEKSTSLLANYSKPFFVSYSDESYALGYWARDKLLLDGDDISSLQFAVAEISNSTVGVLGVGLQGLESTIHYRSPNLSSVYPNFPMVLKENGAIDKIAYSLYLNSLDAPSGSVLFGGVDHSKYIGGLYTLPLVNTYKGYGIKTPIQFDVTVQGIGIESEKNCRQETITTTKIAALMDSGTTLMYTAPEIVSKMAGSVNGSFSPEYGLYMFRCPSDDDDTHFVFDFGGFQIRSPLSNYILRTDDDSVCGLGLIASDQGTIFGDEFLASAYVVYDLENLELSLAQANWNPGPPEIEKIVSKVPRAHKASQYWNTWVSDGENMAQVTRDIFSKSLACSAASVKSTAPATNSFFSKAANITITSTLISRSNYSHAISLQSSSTSAARLVSSACEKSSIASTSFVDRASSRNEGPTKTFCSILSSRTSYFSRISQRPVEASMSSSPQNTDKQTVVSGTRCGTAARPETRTRRSPCAETPRHPTHHNSQKTITTPGTKLTTEITTCPVCETEASQTGTNRSLRKNSAENTSESLKNAENKEANTELQLTIVSQTLVASVSGSLQSVGASSGISFEVQSGSGSLNISPIKPSLSTFLLVILIGGALIF</sequence>
<dbReference type="InterPro" id="IPR001461">
    <property type="entry name" value="Aspartic_peptidase_A1"/>
</dbReference>
<feature type="disulfide bond" evidence="7">
    <location>
        <begin position="368"/>
        <end position="403"/>
    </location>
</feature>
<feature type="compositionally biased region" description="Polar residues" evidence="9">
    <location>
        <begin position="592"/>
        <end position="607"/>
    </location>
</feature>
<reference evidence="13" key="1">
    <citation type="submission" date="2015-10" db="EMBL/GenBank/DDBJ databases">
        <authorList>
            <person name="Devillers H."/>
        </authorList>
    </citation>
    <scope>NUCLEOTIDE SEQUENCE [LARGE SCALE GENOMIC DNA]</scope>
</reference>
<dbReference type="GO" id="GO:0071944">
    <property type="term" value="C:cell periphery"/>
    <property type="evidence" value="ECO:0007669"/>
    <property type="project" value="UniProtKB-ARBA"/>
</dbReference>
<evidence type="ECO:0000256" key="4">
    <source>
        <dbReference type="ARBA" id="ARBA00022750"/>
    </source>
</evidence>
<organism evidence="12 13">
    <name type="scientific">Lachancea quebecensis</name>
    <dbReference type="NCBI Taxonomy" id="1654605"/>
    <lineage>
        <taxon>Eukaryota</taxon>
        <taxon>Fungi</taxon>
        <taxon>Dikarya</taxon>
        <taxon>Ascomycota</taxon>
        <taxon>Saccharomycotina</taxon>
        <taxon>Saccharomycetes</taxon>
        <taxon>Saccharomycetales</taxon>
        <taxon>Saccharomycetaceae</taxon>
        <taxon>Lachancea</taxon>
    </lineage>
</organism>
<feature type="chain" id="PRO_5006066583" evidence="10">
    <location>
        <begin position="22"/>
        <end position="757"/>
    </location>
</feature>
<evidence type="ECO:0000256" key="8">
    <source>
        <dbReference type="RuleBase" id="RU000454"/>
    </source>
</evidence>
<evidence type="ECO:0000256" key="2">
    <source>
        <dbReference type="ARBA" id="ARBA00022670"/>
    </source>
</evidence>
<dbReference type="InterPro" id="IPR033876">
    <property type="entry name" value="SAP-like"/>
</dbReference>
<feature type="active site" evidence="6">
    <location>
        <position position="333"/>
    </location>
</feature>
<dbReference type="PANTHER" id="PTHR47966:SF65">
    <property type="entry name" value="ASPARTIC-TYPE ENDOPEPTIDASE"/>
    <property type="match status" value="1"/>
</dbReference>
<dbReference type="PANTHER" id="PTHR47966">
    <property type="entry name" value="BETA-SITE APP-CLEAVING ENZYME, ISOFORM A-RELATED"/>
    <property type="match status" value="1"/>
</dbReference>
<keyword evidence="13" id="KW-1185">Reference proteome</keyword>
<dbReference type="GO" id="GO:0004190">
    <property type="term" value="F:aspartic-type endopeptidase activity"/>
    <property type="evidence" value="ECO:0007669"/>
    <property type="project" value="UniProtKB-KW"/>
</dbReference>
<evidence type="ECO:0000256" key="1">
    <source>
        <dbReference type="ARBA" id="ARBA00007447"/>
    </source>
</evidence>
<dbReference type="CDD" id="cd05474">
    <property type="entry name" value="SAP_like"/>
    <property type="match status" value="1"/>
</dbReference>
<feature type="domain" description="Peptidase A1" evidence="11">
    <location>
        <begin position="74"/>
        <end position="438"/>
    </location>
</feature>
<dbReference type="AlphaFoldDB" id="A0A0P1KYB3"/>
<keyword evidence="3 10" id="KW-0732">Signal</keyword>
<dbReference type="EMBL" id="LN890563">
    <property type="protein sequence ID" value="CUS22203.1"/>
    <property type="molecule type" value="Genomic_DNA"/>
</dbReference>
<evidence type="ECO:0000256" key="6">
    <source>
        <dbReference type="PIRSR" id="PIRSR601461-1"/>
    </source>
</evidence>
<keyword evidence="2 8" id="KW-0645">Protease</keyword>
<dbReference type="InterPro" id="IPR033121">
    <property type="entry name" value="PEPTIDASE_A1"/>
</dbReference>
<proteinExistence type="inferred from homology"/>
<feature type="signal peptide" evidence="10">
    <location>
        <begin position="1"/>
        <end position="21"/>
    </location>
</feature>
<dbReference type="Gene3D" id="2.40.70.10">
    <property type="entry name" value="Acid Proteases"/>
    <property type="match status" value="2"/>
</dbReference>
<keyword evidence="4 8" id="KW-0064">Aspartyl protease</keyword>
<evidence type="ECO:0000256" key="9">
    <source>
        <dbReference type="SAM" id="MobiDB-lite"/>
    </source>
</evidence>
<comment type="similarity">
    <text evidence="1 8">Belongs to the peptidase A1 family.</text>
</comment>
<keyword evidence="5 8" id="KW-0378">Hydrolase</keyword>
<keyword evidence="7" id="KW-1015">Disulfide bond</keyword>
<dbReference type="InterPro" id="IPR001969">
    <property type="entry name" value="Aspartic_peptidase_AS"/>
</dbReference>
<dbReference type="Pfam" id="PF00026">
    <property type="entry name" value="Asp"/>
    <property type="match status" value="1"/>
</dbReference>
<evidence type="ECO:0000256" key="10">
    <source>
        <dbReference type="SAM" id="SignalP"/>
    </source>
</evidence>
<evidence type="ECO:0000313" key="12">
    <source>
        <dbReference type="EMBL" id="CUS22203.1"/>
    </source>
</evidence>
<dbReference type="PROSITE" id="PS51767">
    <property type="entry name" value="PEPTIDASE_A1"/>
    <property type="match status" value="1"/>
</dbReference>
<dbReference type="GO" id="GO:0006508">
    <property type="term" value="P:proteolysis"/>
    <property type="evidence" value="ECO:0007669"/>
    <property type="project" value="UniProtKB-KW"/>
</dbReference>
<evidence type="ECO:0000259" key="11">
    <source>
        <dbReference type="PROSITE" id="PS51767"/>
    </source>
</evidence>
<name>A0A0P1KYB3_9SACH</name>
<evidence type="ECO:0000313" key="13">
    <source>
        <dbReference type="Proteomes" id="UP000236544"/>
    </source>
</evidence>
<evidence type="ECO:0000256" key="7">
    <source>
        <dbReference type="PIRSR" id="PIRSR601461-2"/>
    </source>
</evidence>
<protein>
    <submittedName>
        <fullName evidence="12">LAQU0S04e10594g1_1</fullName>
    </submittedName>
</protein>
<dbReference type="InterPro" id="IPR021109">
    <property type="entry name" value="Peptidase_aspartic_dom_sf"/>
</dbReference>
<dbReference type="Proteomes" id="UP000236544">
    <property type="component" value="Unassembled WGS sequence"/>
</dbReference>
<feature type="region of interest" description="Disordered" evidence="9">
    <location>
        <begin position="663"/>
        <end position="689"/>
    </location>
</feature>
<feature type="region of interest" description="Disordered" evidence="9">
    <location>
        <begin position="588"/>
        <end position="643"/>
    </location>
</feature>
<gene>
    <name evidence="12" type="ORF">LAQU0_S04e10594g</name>
</gene>
<accession>A0A0P1KYB3</accession>